<dbReference type="InterPro" id="IPR056009">
    <property type="entry name" value="DUF7587"/>
</dbReference>
<dbReference type="Proteomes" id="UP000720189">
    <property type="component" value="Unassembled WGS sequence"/>
</dbReference>
<evidence type="ECO:0000259" key="1">
    <source>
        <dbReference type="Pfam" id="PF24494"/>
    </source>
</evidence>
<proteinExistence type="predicted"/>
<comment type="caution">
    <text evidence="2">The sequence shown here is derived from an EMBL/GenBank/DDBJ whole genome shotgun (WGS) entry which is preliminary data.</text>
</comment>
<reference evidence="2" key="1">
    <citation type="journal article" date="2021" name="Nat. Commun.">
        <title>Genetic determinants of endophytism in the Arabidopsis root mycobiome.</title>
        <authorList>
            <person name="Mesny F."/>
            <person name="Miyauchi S."/>
            <person name="Thiergart T."/>
            <person name="Pickel B."/>
            <person name="Atanasova L."/>
            <person name="Karlsson M."/>
            <person name="Huettel B."/>
            <person name="Barry K.W."/>
            <person name="Haridas S."/>
            <person name="Chen C."/>
            <person name="Bauer D."/>
            <person name="Andreopoulos W."/>
            <person name="Pangilinan J."/>
            <person name="LaButti K."/>
            <person name="Riley R."/>
            <person name="Lipzen A."/>
            <person name="Clum A."/>
            <person name="Drula E."/>
            <person name="Henrissat B."/>
            <person name="Kohler A."/>
            <person name="Grigoriev I.V."/>
            <person name="Martin F.M."/>
            <person name="Hacquard S."/>
        </authorList>
    </citation>
    <scope>NUCLEOTIDE SEQUENCE</scope>
    <source>
        <strain evidence="2">MPI-CAGE-AT-0023</strain>
    </source>
</reference>
<dbReference type="EMBL" id="JAGMUX010000011">
    <property type="protein sequence ID" value="KAH7244187.1"/>
    <property type="molecule type" value="Genomic_DNA"/>
</dbReference>
<organism evidence="2 3">
    <name type="scientific">Fusarium redolens</name>
    <dbReference type="NCBI Taxonomy" id="48865"/>
    <lineage>
        <taxon>Eukaryota</taxon>
        <taxon>Fungi</taxon>
        <taxon>Dikarya</taxon>
        <taxon>Ascomycota</taxon>
        <taxon>Pezizomycotina</taxon>
        <taxon>Sordariomycetes</taxon>
        <taxon>Hypocreomycetidae</taxon>
        <taxon>Hypocreales</taxon>
        <taxon>Nectriaceae</taxon>
        <taxon>Fusarium</taxon>
        <taxon>Fusarium redolens species complex</taxon>
    </lineage>
</organism>
<gene>
    <name evidence="2" type="ORF">BKA55DRAFT_677118</name>
</gene>
<dbReference type="Pfam" id="PF24494">
    <property type="entry name" value="DUF7587"/>
    <property type="match status" value="1"/>
</dbReference>
<dbReference type="AlphaFoldDB" id="A0A9P9GSY5"/>
<name>A0A9P9GSY5_FUSRE</name>
<accession>A0A9P9GSY5</accession>
<dbReference type="RefSeq" id="XP_046047410.1">
    <property type="nucleotide sequence ID" value="XM_046198106.1"/>
</dbReference>
<dbReference type="GeneID" id="70228060"/>
<sequence>MTMELLDDRIVPTSVLIGFRVECRDLKYTHTSQQQVELGPNGRNRRGSLTTECNISDDLPFFKAAEYHFIQKELPSPFTSLFRSWESALRRREWLIKHGALNIVIIAIWLKHRVVYDAEGIAKYLGFVVCPTTTEEKARPLDPHIDEILITGGIPAYPISISPLINDKRQLMPAMIPKEDPRNSDNDNLDSTDRLANELCNRTGSMDDGKFCALVLAICGCPIRTWRIEDGRDIETTEAPNSQRVVLSNGKREYHFRLENGLMKYDAHGVDER</sequence>
<evidence type="ECO:0000313" key="3">
    <source>
        <dbReference type="Proteomes" id="UP000720189"/>
    </source>
</evidence>
<evidence type="ECO:0000313" key="2">
    <source>
        <dbReference type="EMBL" id="KAH7244187.1"/>
    </source>
</evidence>
<feature type="domain" description="DUF7587" evidence="1">
    <location>
        <begin position="52"/>
        <end position="156"/>
    </location>
</feature>
<dbReference type="OrthoDB" id="4969958at2759"/>
<keyword evidence="3" id="KW-1185">Reference proteome</keyword>
<protein>
    <recommendedName>
        <fullName evidence="1">DUF7587 domain-containing protein</fullName>
    </recommendedName>
</protein>